<protein>
    <submittedName>
        <fullName evidence="3">Arginase/agmatinase/formimionoglutamate hydrolase</fullName>
    </submittedName>
</protein>
<proteinExistence type="predicted"/>
<dbReference type="Gene3D" id="3.30.70.100">
    <property type="match status" value="1"/>
</dbReference>
<organism evidence="3 4">
    <name type="scientific">Brachybacterium nesterenkovii</name>
    <dbReference type="NCBI Taxonomy" id="47847"/>
    <lineage>
        <taxon>Bacteria</taxon>
        <taxon>Bacillati</taxon>
        <taxon>Actinomycetota</taxon>
        <taxon>Actinomycetes</taxon>
        <taxon>Micrococcales</taxon>
        <taxon>Dermabacteraceae</taxon>
        <taxon>Brachybacterium</taxon>
    </lineage>
</organism>
<dbReference type="Pfam" id="PF03992">
    <property type="entry name" value="ABM"/>
    <property type="match status" value="1"/>
</dbReference>
<dbReference type="InterPro" id="IPR007138">
    <property type="entry name" value="ABM_dom"/>
</dbReference>
<dbReference type="AlphaFoldDB" id="A0A1X6WWP7"/>
<evidence type="ECO:0000259" key="2">
    <source>
        <dbReference type="Pfam" id="PF03992"/>
    </source>
</evidence>
<dbReference type="InterPro" id="IPR011008">
    <property type="entry name" value="Dimeric_a/b-barrel"/>
</dbReference>
<dbReference type="EMBL" id="FWFG01000044">
    <property type="protein sequence ID" value="SLM90101.1"/>
    <property type="molecule type" value="Genomic_DNA"/>
</dbReference>
<keyword evidence="4" id="KW-1185">Reference proteome</keyword>
<evidence type="ECO:0000256" key="1">
    <source>
        <dbReference type="SAM" id="MobiDB-lite"/>
    </source>
</evidence>
<dbReference type="GO" id="GO:0016787">
    <property type="term" value="F:hydrolase activity"/>
    <property type="evidence" value="ECO:0007669"/>
    <property type="project" value="UniProtKB-KW"/>
</dbReference>
<dbReference type="SUPFAM" id="SSF54909">
    <property type="entry name" value="Dimeric alpha+beta barrel"/>
    <property type="match status" value="1"/>
</dbReference>
<feature type="domain" description="ABM" evidence="2">
    <location>
        <begin position="30"/>
        <end position="83"/>
    </location>
</feature>
<reference evidence="3 4" key="1">
    <citation type="submission" date="2017-02" db="EMBL/GenBank/DDBJ databases">
        <authorList>
            <person name="Peterson S.W."/>
        </authorList>
    </citation>
    <scope>NUCLEOTIDE SEQUENCE [LARGE SCALE GENOMIC DNA]</scope>
    <source>
        <strain evidence="3 4">CIP104813</strain>
    </source>
</reference>
<dbReference type="Proteomes" id="UP000195981">
    <property type="component" value="Unassembled WGS sequence"/>
</dbReference>
<gene>
    <name evidence="3" type="ORF">FM110_04515</name>
</gene>
<dbReference type="RefSeq" id="WP_087103078.1">
    <property type="nucleotide sequence ID" value="NZ_FWFG01000044.1"/>
</dbReference>
<evidence type="ECO:0000313" key="4">
    <source>
        <dbReference type="Proteomes" id="UP000195981"/>
    </source>
</evidence>
<feature type="region of interest" description="Disordered" evidence="1">
    <location>
        <begin position="104"/>
        <end position="133"/>
    </location>
</feature>
<dbReference type="OrthoDB" id="9812192at2"/>
<evidence type="ECO:0000313" key="3">
    <source>
        <dbReference type="EMBL" id="SLM90101.1"/>
    </source>
</evidence>
<accession>A0A1X6WWP7</accession>
<sequence length="133" mass="14243">MGGISTAGTRDEGRTGAVELTGRLVCGDLDEAAAVRRHLPEHVALTRAEPGCLRFAVEPTEDPLVWTVSELFVDRAAFDTHQARVRSSPWSEATSGVARDYVVESVTPDPTPTGASRGLDDDHHRRTQGAAHG</sequence>
<keyword evidence="3" id="KW-0378">Hydrolase</keyword>
<name>A0A1X6WWP7_9MICO</name>